<name>L9X879_9EURY</name>
<evidence type="ECO:0000256" key="1">
    <source>
        <dbReference type="SAM" id="MobiDB-lite"/>
    </source>
</evidence>
<protein>
    <submittedName>
        <fullName evidence="2">Uncharacterized protein</fullName>
    </submittedName>
</protein>
<organism evidence="2 3">
    <name type="scientific">Natronococcus jeotgali DSM 18795</name>
    <dbReference type="NCBI Taxonomy" id="1227498"/>
    <lineage>
        <taxon>Archaea</taxon>
        <taxon>Methanobacteriati</taxon>
        <taxon>Methanobacteriota</taxon>
        <taxon>Stenosarchaea group</taxon>
        <taxon>Halobacteria</taxon>
        <taxon>Halobacteriales</taxon>
        <taxon>Natrialbaceae</taxon>
        <taxon>Natronococcus</taxon>
    </lineage>
</organism>
<feature type="region of interest" description="Disordered" evidence="1">
    <location>
        <begin position="1"/>
        <end position="70"/>
    </location>
</feature>
<gene>
    <name evidence="2" type="ORF">C492_12859</name>
</gene>
<dbReference type="STRING" id="1227498.C492_12859"/>
<feature type="compositionally biased region" description="Basic and acidic residues" evidence="1">
    <location>
        <begin position="13"/>
        <end position="22"/>
    </location>
</feature>
<comment type="caution">
    <text evidence="2">The sequence shown here is derived from an EMBL/GenBank/DDBJ whole genome shotgun (WGS) entry which is preliminary data.</text>
</comment>
<sequence>MCGWNRNASSDGPSERFERRPDSPTPRTAESDRGGGLEPVERPAPRATPGGKTSVVSGAVREGAIGEWFE</sequence>
<dbReference type="EMBL" id="AOIA01000116">
    <property type="protein sequence ID" value="ELY57812.1"/>
    <property type="molecule type" value="Genomic_DNA"/>
</dbReference>
<evidence type="ECO:0000313" key="2">
    <source>
        <dbReference type="EMBL" id="ELY57812.1"/>
    </source>
</evidence>
<reference evidence="2 3" key="1">
    <citation type="journal article" date="2014" name="PLoS Genet.">
        <title>Phylogenetically driven sequencing of extremely halophilic archaea reveals strategies for static and dynamic osmo-response.</title>
        <authorList>
            <person name="Becker E.A."/>
            <person name="Seitzer P.M."/>
            <person name="Tritt A."/>
            <person name="Larsen D."/>
            <person name="Krusor M."/>
            <person name="Yao A.I."/>
            <person name="Wu D."/>
            <person name="Madern D."/>
            <person name="Eisen J.A."/>
            <person name="Darling A.E."/>
            <person name="Facciotti M.T."/>
        </authorList>
    </citation>
    <scope>NUCLEOTIDE SEQUENCE [LARGE SCALE GENOMIC DNA]</scope>
    <source>
        <strain evidence="2 3">DSM 18795</strain>
    </source>
</reference>
<evidence type="ECO:0000313" key="3">
    <source>
        <dbReference type="Proteomes" id="UP000011531"/>
    </source>
</evidence>
<dbReference type="Proteomes" id="UP000011531">
    <property type="component" value="Unassembled WGS sequence"/>
</dbReference>
<dbReference type="AlphaFoldDB" id="L9X879"/>
<feature type="compositionally biased region" description="Polar residues" evidence="1">
    <location>
        <begin position="1"/>
        <end position="12"/>
    </location>
</feature>
<keyword evidence="3" id="KW-1185">Reference proteome</keyword>
<accession>L9X879</accession>
<feature type="compositionally biased region" description="Basic and acidic residues" evidence="1">
    <location>
        <begin position="29"/>
        <end position="44"/>
    </location>
</feature>
<proteinExistence type="predicted"/>